<dbReference type="EMBL" id="JXKH01000002">
    <property type="protein sequence ID" value="OJG19270.1"/>
    <property type="molecule type" value="Genomic_DNA"/>
</dbReference>
<comment type="caution">
    <text evidence="1">The sequence shown here is derived from an EMBL/GenBank/DDBJ whole genome shotgun (WGS) entry which is preliminary data.</text>
</comment>
<accession>A0A1L8RHM8</accession>
<organism evidence="1 2">
    <name type="scientific">Enterococcus canis</name>
    <dbReference type="NCBI Taxonomy" id="214095"/>
    <lineage>
        <taxon>Bacteria</taxon>
        <taxon>Bacillati</taxon>
        <taxon>Bacillota</taxon>
        <taxon>Bacilli</taxon>
        <taxon>Lactobacillales</taxon>
        <taxon>Enterococcaceae</taxon>
        <taxon>Enterococcus</taxon>
    </lineage>
</organism>
<evidence type="ECO:0000313" key="2">
    <source>
        <dbReference type="Proteomes" id="UP000181884"/>
    </source>
</evidence>
<dbReference type="STRING" id="214095.RU97_GL000841"/>
<keyword evidence="2" id="KW-1185">Reference proteome</keyword>
<dbReference type="AlphaFoldDB" id="A0A1L8RHM8"/>
<name>A0A1L8RHM8_9ENTE</name>
<reference evidence="1 2" key="1">
    <citation type="submission" date="2014-12" db="EMBL/GenBank/DDBJ databases">
        <title>Draft genome sequences of 29 type strains of Enterococci.</title>
        <authorList>
            <person name="Zhong Z."/>
            <person name="Sun Z."/>
            <person name="Liu W."/>
            <person name="Zhang W."/>
            <person name="Zhang H."/>
        </authorList>
    </citation>
    <scope>NUCLEOTIDE SEQUENCE [LARGE SCALE GENOMIC DNA]</scope>
    <source>
        <strain evidence="1 2">DSM 17029</strain>
    </source>
</reference>
<sequence length="157" mass="18166">MGKMENKKSVTLMATPAKIKKIREEAKVISFVSQEKLAEARKQLTDAGFDGEHYADGELIHAIRLQEKTEAATVVPIIIDWMMRHNVIQTPHQALDHLHQHDRVQQELTFKLVGELDHDHNGYFYLVVATKVETPKKIESLYKVYTNGIIREMWMEN</sequence>
<evidence type="ECO:0000313" key="1">
    <source>
        <dbReference type="EMBL" id="OJG19270.1"/>
    </source>
</evidence>
<proteinExistence type="predicted"/>
<dbReference type="Proteomes" id="UP000181884">
    <property type="component" value="Unassembled WGS sequence"/>
</dbReference>
<protein>
    <submittedName>
        <fullName evidence="1">Uncharacterized protein</fullName>
    </submittedName>
</protein>
<gene>
    <name evidence="1" type="ORF">RU97_GL000841</name>
</gene>